<keyword evidence="1" id="KW-1133">Transmembrane helix</keyword>
<evidence type="ECO:0000313" key="3">
    <source>
        <dbReference type="Proteomes" id="UP001220324"/>
    </source>
</evidence>
<protein>
    <submittedName>
        <fullName evidence="2">Uncharacterized protein</fullName>
    </submittedName>
</protein>
<keyword evidence="1" id="KW-0472">Membrane</keyword>
<sequence>MAAQWSRVRGFHTFGQVLAFGVANGLLDHTTGDLAQVPGFMQEVGRIGIQYVSLCGLTIISLSGFFVTGPLSSSELVSRASETGDFKPIGCRSSSIFKKRAASIDEKVVSQQGCMQQ</sequence>
<evidence type="ECO:0000313" key="2">
    <source>
        <dbReference type="EMBL" id="KAJ5544071.1"/>
    </source>
</evidence>
<accession>A0AAD6CXS9</accession>
<dbReference type="EMBL" id="JAQIZZ010000004">
    <property type="protein sequence ID" value="KAJ5544071.1"/>
    <property type="molecule type" value="Genomic_DNA"/>
</dbReference>
<keyword evidence="3" id="KW-1185">Reference proteome</keyword>
<gene>
    <name evidence="2" type="ORF">N7494_005350</name>
</gene>
<keyword evidence="1" id="KW-0812">Transmembrane</keyword>
<evidence type="ECO:0000256" key="1">
    <source>
        <dbReference type="SAM" id="Phobius"/>
    </source>
</evidence>
<feature type="transmembrane region" description="Helical" evidence="1">
    <location>
        <begin position="51"/>
        <end position="71"/>
    </location>
</feature>
<reference evidence="2 3" key="1">
    <citation type="journal article" date="2023" name="IMA Fungus">
        <title>Comparative genomic study of the Penicillium genus elucidates a diverse pangenome and 15 lateral gene transfer events.</title>
        <authorList>
            <person name="Petersen C."/>
            <person name="Sorensen T."/>
            <person name="Nielsen M.R."/>
            <person name="Sondergaard T.E."/>
            <person name="Sorensen J.L."/>
            <person name="Fitzpatrick D.A."/>
            <person name="Frisvad J.C."/>
            <person name="Nielsen K.L."/>
        </authorList>
    </citation>
    <scope>NUCLEOTIDE SEQUENCE [LARGE SCALE GENOMIC DNA]</scope>
    <source>
        <strain evidence="2 3">IBT 35679</strain>
    </source>
</reference>
<comment type="caution">
    <text evidence="2">The sequence shown here is derived from an EMBL/GenBank/DDBJ whole genome shotgun (WGS) entry which is preliminary data.</text>
</comment>
<name>A0AAD6CXS9_9EURO</name>
<dbReference type="Proteomes" id="UP001220324">
    <property type="component" value="Unassembled WGS sequence"/>
</dbReference>
<dbReference type="AlphaFoldDB" id="A0AAD6CXS9"/>
<organism evidence="2 3">
    <name type="scientific">Penicillium frequentans</name>
    <dbReference type="NCBI Taxonomy" id="3151616"/>
    <lineage>
        <taxon>Eukaryota</taxon>
        <taxon>Fungi</taxon>
        <taxon>Dikarya</taxon>
        <taxon>Ascomycota</taxon>
        <taxon>Pezizomycotina</taxon>
        <taxon>Eurotiomycetes</taxon>
        <taxon>Eurotiomycetidae</taxon>
        <taxon>Eurotiales</taxon>
        <taxon>Aspergillaceae</taxon>
        <taxon>Penicillium</taxon>
    </lineage>
</organism>
<proteinExistence type="predicted"/>